<name>A0A917QQR4_9NOCA</name>
<proteinExistence type="predicted"/>
<dbReference type="SUPFAM" id="SSF53098">
    <property type="entry name" value="Ribonuclease H-like"/>
    <property type="match status" value="1"/>
</dbReference>
<reference evidence="2" key="1">
    <citation type="journal article" date="2014" name="Int. J. Syst. Evol. Microbiol.">
        <title>Complete genome sequence of Corynebacterium casei LMG S-19264T (=DSM 44701T), isolated from a smear-ripened cheese.</title>
        <authorList>
            <consortium name="US DOE Joint Genome Institute (JGI-PGF)"/>
            <person name="Walter F."/>
            <person name="Albersmeier A."/>
            <person name="Kalinowski J."/>
            <person name="Ruckert C."/>
        </authorList>
    </citation>
    <scope>NUCLEOTIDE SEQUENCE</scope>
    <source>
        <strain evidence="2">CGMCC 4.7278</strain>
    </source>
</reference>
<evidence type="ECO:0000313" key="3">
    <source>
        <dbReference type="Proteomes" id="UP000612956"/>
    </source>
</evidence>
<protein>
    <recommendedName>
        <fullName evidence="4">Transposase IS4-like domain-containing protein</fullName>
    </recommendedName>
</protein>
<organism evidence="2 3">
    <name type="scientific">Nocardia camponoti</name>
    <dbReference type="NCBI Taxonomy" id="1616106"/>
    <lineage>
        <taxon>Bacteria</taxon>
        <taxon>Bacillati</taxon>
        <taxon>Actinomycetota</taxon>
        <taxon>Actinomycetes</taxon>
        <taxon>Mycobacteriales</taxon>
        <taxon>Nocardiaceae</taxon>
        <taxon>Nocardia</taxon>
    </lineage>
</organism>
<feature type="compositionally biased region" description="Basic and acidic residues" evidence="1">
    <location>
        <begin position="37"/>
        <end position="65"/>
    </location>
</feature>
<comment type="caution">
    <text evidence="2">The sequence shown here is derived from an EMBL/GenBank/DDBJ whole genome shotgun (WGS) entry which is preliminary data.</text>
</comment>
<gene>
    <name evidence="2" type="ORF">GCM10011591_39620</name>
</gene>
<evidence type="ECO:0000256" key="1">
    <source>
        <dbReference type="SAM" id="MobiDB-lite"/>
    </source>
</evidence>
<evidence type="ECO:0008006" key="4">
    <source>
        <dbReference type="Google" id="ProtNLM"/>
    </source>
</evidence>
<feature type="compositionally biased region" description="Basic residues" evidence="1">
    <location>
        <begin position="75"/>
        <end position="104"/>
    </location>
</feature>
<dbReference type="AlphaFoldDB" id="A0A917QQR4"/>
<accession>A0A917QQR4</accession>
<dbReference type="EMBL" id="BMMW01000004">
    <property type="protein sequence ID" value="GGK63440.1"/>
    <property type="molecule type" value="Genomic_DNA"/>
</dbReference>
<evidence type="ECO:0000313" key="2">
    <source>
        <dbReference type="EMBL" id="GGK63440.1"/>
    </source>
</evidence>
<sequence>MSRPPCSNDMRDWTLSKIVWVTDRGFSSAENRRYLRQRDHQYVIGEKMRSGSEEADGHPDHDLRQGHLGSPSTSRKPRTRRASRCRRIRARQWQFRRRHPHRRDRVVTLVAGDGSSAAVSK</sequence>
<dbReference type="InterPro" id="IPR012337">
    <property type="entry name" value="RNaseH-like_sf"/>
</dbReference>
<feature type="region of interest" description="Disordered" evidence="1">
    <location>
        <begin position="37"/>
        <end position="104"/>
    </location>
</feature>
<dbReference type="Proteomes" id="UP000612956">
    <property type="component" value="Unassembled WGS sequence"/>
</dbReference>
<reference evidence="2" key="2">
    <citation type="submission" date="2020-09" db="EMBL/GenBank/DDBJ databases">
        <authorList>
            <person name="Sun Q."/>
            <person name="Zhou Y."/>
        </authorList>
    </citation>
    <scope>NUCLEOTIDE SEQUENCE</scope>
    <source>
        <strain evidence="2">CGMCC 4.7278</strain>
    </source>
</reference>
<keyword evidence="3" id="KW-1185">Reference proteome</keyword>